<dbReference type="InterPro" id="IPR003598">
    <property type="entry name" value="Ig_sub2"/>
</dbReference>
<dbReference type="InterPro" id="IPR013783">
    <property type="entry name" value="Ig-like_fold"/>
</dbReference>
<dbReference type="SUPFAM" id="SSF48726">
    <property type="entry name" value="Immunoglobulin"/>
    <property type="match status" value="1"/>
</dbReference>
<keyword evidence="4" id="KW-1015">Disulfide bond</keyword>
<dbReference type="InterPro" id="IPR003599">
    <property type="entry name" value="Ig_sub"/>
</dbReference>
<accession>A0A3P9NAX5</accession>
<dbReference type="PANTHER" id="PTHR24100:SF151">
    <property type="entry name" value="ICOS LIGAND"/>
    <property type="match status" value="1"/>
</dbReference>
<dbReference type="InterPro" id="IPR007110">
    <property type="entry name" value="Ig-like_dom"/>
</dbReference>
<keyword evidence="10" id="KW-1185">Reference proteome</keyword>
<reference evidence="10" key="1">
    <citation type="submission" date="2013-11" db="EMBL/GenBank/DDBJ databases">
        <title>The genomic landscape of the Guanapo guppy.</title>
        <authorList>
            <person name="Kuenstner A."/>
            <person name="Dreyer C."/>
        </authorList>
    </citation>
    <scope>NUCLEOTIDE SEQUENCE</scope>
    <source>
        <strain evidence="10">Guanapo</strain>
    </source>
</reference>
<evidence type="ECO:0000256" key="6">
    <source>
        <dbReference type="ARBA" id="ARBA00023319"/>
    </source>
</evidence>
<evidence type="ECO:0000313" key="10">
    <source>
        <dbReference type="Proteomes" id="UP000242638"/>
    </source>
</evidence>
<dbReference type="SMART" id="SM00406">
    <property type="entry name" value="IGv"/>
    <property type="match status" value="1"/>
</dbReference>
<dbReference type="GO" id="GO:0050852">
    <property type="term" value="P:T cell receptor signaling pathway"/>
    <property type="evidence" value="ECO:0007669"/>
    <property type="project" value="TreeGrafter"/>
</dbReference>
<reference evidence="9" key="3">
    <citation type="submission" date="2025-09" db="UniProtKB">
        <authorList>
            <consortium name="Ensembl"/>
        </authorList>
    </citation>
    <scope>IDENTIFICATION</scope>
    <source>
        <strain evidence="9">Guanapo</strain>
    </source>
</reference>
<sequence length="150" mass="17129">MFSLLILHCMTLFLCLNVTVEPGQDAILPCEAPDSKAVIVVEWRKTDLGQEYVLQYRDEQMDPFFQHPSFRNRVDLQDRQMKAGDVSLVLKNVTTNDTGTYQCRVQNEGSLDRNIINTVILNVSASAGCLQRKTLTSHFLLLQLEHIKNF</sequence>
<proteinExistence type="predicted"/>
<keyword evidence="3" id="KW-0472">Membrane</keyword>
<dbReference type="Pfam" id="PF07686">
    <property type="entry name" value="V-set"/>
    <property type="match status" value="1"/>
</dbReference>
<organism evidence="9 10">
    <name type="scientific">Poecilia reticulata</name>
    <name type="common">Guppy</name>
    <name type="synonym">Acanthophacelus reticulatus</name>
    <dbReference type="NCBI Taxonomy" id="8081"/>
    <lineage>
        <taxon>Eukaryota</taxon>
        <taxon>Metazoa</taxon>
        <taxon>Chordata</taxon>
        <taxon>Craniata</taxon>
        <taxon>Vertebrata</taxon>
        <taxon>Euteleostomi</taxon>
        <taxon>Actinopterygii</taxon>
        <taxon>Neopterygii</taxon>
        <taxon>Teleostei</taxon>
        <taxon>Neoteleostei</taxon>
        <taxon>Acanthomorphata</taxon>
        <taxon>Ovalentaria</taxon>
        <taxon>Atherinomorphae</taxon>
        <taxon>Cyprinodontiformes</taxon>
        <taxon>Poeciliidae</taxon>
        <taxon>Poeciliinae</taxon>
        <taxon>Poecilia</taxon>
    </lineage>
</organism>
<feature type="domain" description="Ig-like" evidence="8">
    <location>
        <begin position="20"/>
        <end position="117"/>
    </location>
</feature>
<dbReference type="GO" id="GO:1903037">
    <property type="term" value="P:regulation of leukocyte cell-cell adhesion"/>
    <property type="evidence" value="ECO:0007669"/>
    <property type="project" value="UniProtKB-ARBA"/>
</dbReference>
<dbReference type="OMA" id="CEDLHIG"/>
<evidence type="ECO:0000313" key="9">
    <source>
        <dbReference type="Ensembl" id="ENSPREP00000006710.1"/>
    </source>
</evidence>
<evidence type="ECO:0000256" key="3">
    <source>
        <dbReference type="ARBA" id="ARBA00023136"/>
    </source>
</evidence>
<dbReference type="PROSITE" id="PS50835">
    <property type="entry name" value="IG_LIKE"/>
    <property type="match status" value="1"/>
</dbReference>
<keyword evidence="2 7" id="KW-0732">Signal</keyword>
<comment type="subcellular location">
    <subcellularLocation>
        <location evidence="1">Membrane</location>
    </subcellularLocation>
</comment>
<dbReference type="SMART" id="SM00408">
    <property type="entry name" value="IGc2"/>
    <property type="match status" value="1"/>
</dbReference>
<dbReference type="Bgee" id="ENSPREG00000004635">
    <property type="expression patterns" value="Expressed in caudal fin"/>
</dbReference>
<evidence type="ECO:0000256" key="2">
    <source>
        <dbReference type="ARBA" id="ARBA00022729"/>
    </source>
</evidence>
<feature type="signal peptide" evidence="7">
    <location>
        <begin position="1"/>
        <end position="22"/>
    </location>
</feature>
<evidence type="ECO:0000256" key="1">
    <source>
        <dbReference type="ARBA" id="ARBA00004370"/>
    </source>
</evidence>
<evidence type="ECO:0000256" key="5">
    <source>
        <dbReference type="ARBA" id="ARBA00023180"/>
    </source>
</evidence>
<protein>
    <recommendedName>
        <fullName evidence="8">Ig-like domain-containing protein</fullName>
    </recommendedName>
</protein>
<dbReference type="GO" id="GO:0050863">
    <property type="term" value="P:regulation of T cell activation"/>
    <property type="evidence" value="ECO:0007669"/>
    <property type="project" value="UniProtKB-ARBA"/>
</dbReference>
<dbReference type="InterPro" id="IPR036179">
    <property type="entry name" value="Ig-like_dom_sf"/>
</dbReference>
<dbReference type="AlphaFoldDB" id="A0A3P9NAX5"/>
<evidence type="ECO:0000256" key="7">
    <source>
        <dbReference type="SAM" id="SignalP"/>
    </source>
</evidence>
<dbReference type="InterPro" id="IPR013106">
    <property type="entry name" value="Ig_V-set"/>
</dbReference>
<reference evidence="9" key="2">
    <citation type="submission" date="2025-08" db="UniProtKB">
        <authorList>
            <consortium name="Ensembl"/>
        </authorList>
    </citation>
    <scope>IDENTIFICATION</scope>
    <source>
        <strain evidence="9">Guanapo</strain>
    </source>
</reference>
<name>A0A3P9NAX5_POERE</name>
<dbReference type="GO" id="GO:0001817">
    <property type="term" value="P:regulation of cytokine production"/>
    <property type="evidence" value="ECO:0007669"/>
    <property type="project" value="TreeGrafter"/>
</dbReference>
<dbReference type="GO" id="GO:0009897">
    <property type="term" value="C:external side of plasma membrane"/>
    <property type="evidence" value="ECO:0007669"/>
    <property type="project" value="TreeGrafter"/>
</dbReference>
<dbReference type="InterPro" id="IPR050504">
    <property type="entry name" value="IgSF_BTN/MOG"/>
</dbReference>
<keyword evidence="6" id="KW-0393">Immunoglobulin domain</keyword>
<dbReference type="Gene3D" id="2.60.40.10">
    <property type="entry name" value="Immunoglobulins"/>
    <property type="match status" value="1"/>
</dbReference>
<evidence type="ECO:0000256" key="4">
    <source>
        <dbReference type="ARBA" id="ARBA00023157"/>
    </source>
</evidence>
<evidence type="ECO:0000259" key="8">
    <source>
        <dbReference type="PROSITE" id="PS50835"/>
    </source>
</evidence>
<dbReference type="Ensembl" id="ENSPRET00000006797.1">
    <property type="protein sequence ID" value="ENSPREP00000006710.1"/>
    <property type="gene ID" value="ENSPREG00000004635.1"/>
</dbReference>
<dbReference type="GeneTree" id="ENSGT01090000260338"/>
<dbReference type="GO" id="GO:0005102">
    <property type="term" value="F:signaling receptor binding"/>
    <property type="evidence" value="ECO:0007669"/>
    <property type="project" value="TreeGrafter"/>
</dbReference>
<feature type="chain" id="PRO_5018130968" description="Ig-like domain-containing protein" evidence="7">
    <location>
        <begin position="23"/>
        <end position="150"/>
    </location>
</feature>
<dbReference type="PANTHER" id="PTHR24100">
    <property type="entry name" value="BUTYROPHILIN"/>
    <property type="match status" value="1"/>
</dbReference>
<dbReference type="SMART" id="SM00409">
    <property type="entry name" value="IG"/>
    <property type="match status" value="1"/>
</dbReference>
<dbReference type="Proteomes" id="UP000242638">
    <property type="component" value="Unassembled WGS sequence"/>
</dbReference>
<dbReference type="FunFam" id="2.60.40.10:FF:000142">
    <property type="entry name" value="V-set domain-containing T-cell activation inhibitor 1"/>
    <property type="match status" value="1"/>
</dbReference>
<keyword evidence="5" id="KW-0325">Glycoprotein</keyword>